<accession>A0A3N4U9I9</accession>
<feature type="transmembrane region" description="Helical" evidence="1">
    <location>
        <begin position="114"/>
        <end position="134"/>
    </location>
</feature>
<proteinExistence type="predicted"/>
<dbReference type="Proteomes" id="UP000272193">
    <property type="component" value="Unassembled WGS sequence"/>
</dbReference>
<protein>
    <submittedName>
        <fullName evidence="2">Uncharacterized membrane protein HdeD (DUF308 family)</fullName>
    </submittedName>
</protein>
<feature type="transmembrane region" description="Helical" evidence="1">
    <location>
        <begin position="146"/>
        <end position="166"/>
    </location>
</feature>
<feature type="transmembrane region" description="Helical" evidence="1">
    <location>
        <begin position="29"/>
        <end position="46"/>
    </location>
</feature>
<dbReference type="PANTHER" id="PTHR34989">
    <property type="entry name" value="PROTEIN HDED"/>
    <property type="match status" value="1"/>
</dbReference>
<dbReference type="Pfam" id="PF03729">
    <property type="entry name" value="DUF308"/>
    <property type="match status" value="1"/>
</dbReference>
<keyword evidence="1" id="KW-0812">Transmembrane</keyword>
<dbReference type="EMBL" id="RKQL01000005">
    <property type="protein sequence ID" value="RPE65035.1"/>
    <property type="molecule type" value="Genomic_DNA"/>
</dbReference>
<feature type="transmembrane region" description="Helical" evidence="1">
    <location>
        <begin position="172"/>
        <end position="197"/>
    </location>
</feature>
<keyword evidence="3" id="KW-1185">Reference proteome</keyword>
<dbReference type="RefSeq" id="WP_124223543.1">
    <property type="nucleotide sequence ID" value="NZ_RKQL01000005.1"/>
</dbReference>
<dbReference type="InterPro" id="IPR052712">
    <property type="entry name" value="Acid_resist_chaperone_HdeD"/>
</dbReference>
<comment type="caution">
    <text evidence="2">The sequence shown here is derived from an EMBL/GenBank/DDBJ whole genome shotgun (WGS) entry which is preliminary data.</text>
</comment>
<feature type="transmembrane region" description="Helical" evidence="1">
    <location>
        <begin position="52"/>
        <end position="75"/>
    </location>
</feature>
<dbReference type="InterPro" id="IPR005325">
    <property type="entry name" value="DUF308_memb"/>
</dbReference>
<dbReference type="GO" id="GO:0005886">
    <property type="term" value="C:plasma membrane"/>
    <property type="evidence" value="ECO:0007669"/>
    <property type="project" value="TreeGrafter"/>
</dbReference>
<evidence type="ECO:0000256" key="1">
    <source>
        <dbReference type="SAM" id="Phobius"/>
    </source>
</evidence>
<sequence length="203" mass="21691">MTDNLVKTPDNGVTRIAFVSLIQTNWKWLALRGVLALLFGAIALWSPLAAVYALTFVFGAYAFADGVLSVGLGIHHARQKTDQWWSWVLRGVLGIFAGIVVLVVPWAAAMTLVVFNWVLLSLWAIATGVFEFSAGRRLQREGGRGWILMLSGAISVAFGAAVPVVLTLNPAAGMVTMGLMMGVQALITGALLLALALQLRKSA</sequence>
<keyword evidence="1" id="KW-1133">Transmembrane helix</keyword>
<name>A0A3N4U9I9_9BURK</name>
<organism evidence="2 3">
    <name type="scientific">Tibeticola sediminis</name>
    <dbReference type="NCBI Taxonomy" id="1917811"/>
    <lineage>
        <taxon>Bacteria</taxon>
        <taxon>Pseudomonadati</taxon>
        <taxon>Pseudomonadota</taxon>
        <taxon>Betaproteobacteria</taxon>
        <taxon>Burkholderiales</taxon>
        <taxon>Comamonadaceae</taxon>
        <taxon>Tibeticola</taxon>
    </lineage>
</organism>
<evidence type="ECO:0000313" key="3">
    <source>
        <dbReference type="Proteomes" id="UP000272193"/>
    </source>
</evidence>
<dbReference type="AlphaFoldDB" id="A0A3N4U9I9"/>
<dbReference type="PANTHER" id="PTHR34989:SF1">
    <property type="entry name" value="PROTEIN HDED"/>
    <property type="match status" value="1"/>
</dbReference>
<feature type="transmembrane region" description="Helical" evidence="1">
    <location>
        <begin position="87"/>
        <end position="108"/>
    </location>
</feature>
<reference evidence="2 3" key="1">
    <citation type="submission" date="2018-11" db="EMBL/GenBank/DDBJ databases">
        <title>Genomic Encyclopedia of Type Strains, Phase IV (KMG-IV): sequencing the most valuable type-strain genomes for metagenomic binning, comparative biology and taxonomic classification.</title>
        <authorList>
            <person name="Goeker M."/>
        </authorList>
    </citation>
    <scope>NUCLEOTIDE SEQUENCE [LARGE SCALE GENOMIC DNA]</scope>
    <source>
        <strain evidence="2 3">DSM 101684</strain>
    </source>
</reference>
<evidence type="ECO:0000313" key="2">
    <source>
        <dbReference type="EMBL" id="RPE65035.1"/>
    </source>
</evidence>
<gene>
    <name evidence="2" type="ORF">EDC62_2161</name>
</gene>
<keyword evidence="1" id="KW-0472">Membrane</keyword>
<dbReference type="OrthoDB" id="193343at2"/>